<accession>A0A176YXR9</accession>
<protein>
    <submittedName>
        <fullName evidence="1">Uncharacterized protein</fullName>
    </submittedName>
</protein>
<dbReference type="AlphaFoldDB" id="A0A176YXR9"/>
<proteinExistence type="predicted"/>
<keyword evidence="2" id="KW-1185">Reference proteome</keyword>
<gene>
    <name evidence="1" type="ORF">AXW67_22355</name>
</gene>
<reference evidence="1 2" key="1">
    <citation type="submission" date="2016-02" db="EMBL/GenBank/DDBJ databases">
        <title>Draft genome sequence of the strain BR 10247T Bradyrhizobium neotropicale isolated from nodules of Centrolobium paraense.</title>
        <authorList>
            <person name="Simoes-Araujo J.L."/>
            <person name="Barauna A.C."/>
            <person name="Silva K."/>
            <person name="Zilli J.E."/>
        </authorList>
    </citation>
    <scope>NUCLEOTIDE SEQUENCE [LARGE SCALE GENOMIC DNA]</scope>
    <source>
        <strain evidence="1 2">BR 10247</strain>
    </source>
</reference>
<dbReference type="EMBL" id="LSEF01000089">
    <property type="protein sequence ID" value="OAF11562.1"/>
    <property type="molecule type" value="Genomic_DNA"/>
</dbReference>
<organism evidence="1 2">
    <name type="scientific">Bradyrhizobium neotropicale</name>
    <dbReference type="NCBI Taxonomy" id="1497615"/>
    <lineage>
        <taxon>Bacteria</taxon>
        <taxon>Pseudomonadati</taxon>
        <taxon>Pseudomonadota</taxon>
        <taxon>Alphaproteobacteria</taxon>
        <taxon>Hyphomicrobiales</taxon>
        <taxon>Nitrobacteraceae</taxon>
        <taxon>Bradyrhizobium</taxon>
    </lineage>
</organism>
<dbReference type="GeneID" id="32580810"/>
<dbReference type="Proteomes" id="UP000077173">
    <property type="component" value="Unassembled WGS sequence"/>
</dbReference>
<comment type="caution">
    <text evidence="1">The sequence shown here is derived from an EMBL/GenBank/DDBJ whole genome shotgun (WGS) entry which is preliminary data.</text>
</comment>
<evidence type="ECO:0000313" key="1">
    <source>
        <dbReference type="EMBL" id="OAF11562.1"/>
    </source>
</evidence>
<evidence type="ECO:0000313" key="2">
    <source>
        <dbReference type="Proteomes" id="UP000077173"/>
    </source>
</evidence>
<sequence length="67" mass="7534">MIASDAGSGSMTNDLKELIERARQIEMTPDQLGEQRRSFAYGNTHIENDRITREMVAALDKKLHSGE</sequence>
<name>A0A176YXR9_9BRAD</name>